<gene>
    <name evidence="2" type="ORF">AX774_g2616</name>
</gene>
<reference evidence="3" key="1">
    <citation type="submission" date="2017-01" db="EMBL/GenBank/DDBJ databases">
        <authorList>
            <person name="Wang Y."/>
            <person name="White M."/>
            <person name="Kvist S."/>
            <person name="Moncalvo J.-M."/>
        </authorList>
    </citation>
    <scope>NUCLEOTIDE SEQUENCE [LARGE SCALE GENOMIC DNA]</scope>
    <source>
        <strain evidence="3">COL-18-3</strain>
    </source>
</reference>
<sequence>MDVTFESFRKFLSRKAAMQILGENAILVRKIKNGDNTLINTSIISGSGSDETFKATNATNATNGTIGSSGRDEDEKYNFSAEFSRNSLNTWSTDYTHVLTDPNGNIIGYVCKREKVPDTDVYLFSDADKIPSTFTESTVNSKKKAKVRADTDADADADIETYSDTDTDTETEYTGTDTDTDTDTDTESESEVEIEAEIDLENGIYLDADTIMKIYARSSKDIDPGKKRSTGKRNGSKKRAKPIKNCGSKKGSGSKRKSGVKARGNMRKKSRVDLKASLASSDDNNEENKTENGKTSNKNTINQYPKYFVTVLDKNQEYAFTVIQTVIDENRQQVVIYNMEQRVMLGKVEYVYKSTLDRKNHMCVYTESDGNDHTVCSGTGKVVNAAVKSFGVVSKALYRKKVKQFRVACRYTNKVMGWIRPMWDAESIWCGCGQGYYSCTFALDTWKEKFGAEGAGAGECMVLYNPEFVLDTNGYDLGPSYTIKRYRYRGFSIDEKAAILAVAFVESMVFTLEKL</sequence>
<proteinExistence type="predicted"/>
<feature type="compositionally biased region" description="Acidic residues" evidence="1">
    <location>
        <begin position="178"/>
        <end position="198"/>
    </location>
</feature>
<keyword evidence="3" id="KW-1185">Reference proteome</keyword>
<name>A0A1R1PSD8_ZANCU</name>
<dbReference type="Proteomes" id="UP000188320">
    <property type="component" value="Unassembled WGS sequence"/>
</dbReference>
<feature type="compositionally biased region" description="Basic residues" evidence="1">
    <location>
        <begin position="252"/>
        <end position="270"/>
    </location>
</feature>
<feature type="region of interest" description="Disordered" evidence="1">
    <location>
        <begin position="135"/>
        <end position="198"/>
    </location>
</feature>
<evidence type="ECO:0000313" key="2">
    <source>
        <dbReference type="EMBL" id="OMH83861.1"/>
    </source>
</evidence>
<dbReference type="EMBL" id="LSSK01000296">
    <property type="protein sequence ID" value="OMH83861.1"/>
    <property type="molecule type" value="Genomic_DNA"/>
</dbReference>
<evidence type="ECO:0000256" key="1">
    <source>
        <dbReference type="SAM" id="MobiDB-lite"/>
    </source>
</evidence>
<accession>A0A1R1PSD8</accession>
<feature type="compositionally biased region" description="Basic residues" evidence="1">
    <location>
        <begin position="227"/>
        <end position="242"/>
    </location>
</feature>
<organism evidence="2 3">
    <name type="scientific">Zancudomyces culisetae</name>
    <name type="common">Gut fungus</name>
    <name type="synonym">Smittium culisetae</name>
    <dbReference type="NCBI Taxonomy" id="1213189"/>
    <lineage>
        <taxon>Eukaryota</taxon>
        <taxon>Fungi</taxon>
        <taxon>Fungi incertae sedis</taxon>
        <taxon>Zoopagomycota</taxon>
        <taxon>Kickxellomycotina</taxon>
        <taxon>Harpellomycetes</taxon>
        <taxon>Harpellales</taxon>
        <taxon>Legeriomycetaceae</taxon>
        <taxon>Zancudomyces</taxon>
    </lineage>
</organism>
<feature type="compositionally biased region" description="Acidic residues" evidence="1">
    <location>
        <begin position="152"/>
        <end position="171"/>
    </location>
</feature>
<feature type="region of interest" description="Disordered" evidence="1">
    <location>
        <begin position="221"/>
        <end position="299"/>
    </location>
</feature>
<protein>
    <submittedName>
        <fullName evidence="2">Uncharacterized protein</fullName>
    </submittedName>
</protein>
<evidence type="ECO:0000313" key="3">
    <source>
        <dbReference type="Proteomes" id="UP000188320"/>
    </source>
</evidence>
<dbReference type="AlphaFoldDB" id="A0A1R1PSD8"/>
<comment type="caution">
    <text evidence="2">The sequence shown here is derived from an EMBL/GenBank/DDBJ whole genome shotgun (WGS) entry which is preliminary data.</text>
</comment>